<dbReference type="PANTHER" id="PTHR46425:SF1">
    <property type="entry name" value="TRANSCRIPTION TERMINATION FACTOR RHO"/>
    <property type="match status" value="1"/>
</dbReference>
<dbReference type="AlphaFoldDB" id="A0AAN1XXA3"/>
<accession>A0AAN1XXA3</accession>
<name>A0AAN1XXA3_UNVUL</name>
<protein>
    <recommendedName>
        <fullName evidence="5">Transcription termination factor Rho</fullName>
        <ecNumber evidence="5">3.6.4.-</ecNumber>
    </recommendedName>
    <alternativeName>
        <fullName evidence="5">ATP-dependent helicase Rho</fullName>
    </alternativeName>
</protein>
<feature type="domain" description="Rho RNA-BD" evidence="8">
    <location>
        <begin position="127"/>
        <end position="200"/>
    </location>
</feature>
<keyword evidence="1 5" id="KW-0378">Hydrolase</keyword>
<dbReference type="HAMAP" id="MF_01884">
    <property type="entry name" value="Rho"/>
    <property type="match status" value="1"/>
</dbReference>
<feature type="binding site" evidence="5">
    <location>
        <position position="285"/>
    </location>
    <ligand>
        <name>ATP</name>
        <dbReference type="ChEBI" id="CHEBI:30616"/>
    </ligand>
</feature>
<evidence type="ECO:0000256" key="2">
    <source>
        <dbReference type="ARBA" id="ARBA00022806"/>
    </source>
</evidence>
<dbReference type="SUPFAM" id="SSF50249">
    <property type="entry name" value="Nucleic acid-binding proteins"/>
    <property type="match status" value="1"/>
</dbReference>
<gene>
    <name evidence="5 9" type="primary">rho</name>
    <name evidence="9" type="ORF">WPS_23590</name>
</gene>
<dbReference type="SMART" id="SM00959">
    <property type="entry name" value="Rho_N"/>
    <property type="match status" value="1"/>
</dbReference>
<evidence type="ECO:0000259" key="8">
    <source>
        <dbReference type="PROSITE" id="PS51856"/>
    </source>
</evidence>
<keyword evidence="3 5" id="KW-0805">Transcription regulation</keyword>
<feature type="compositionally biased region" description="Basic residues" evidence="7">
    <location>
        <begin position="42"/>
        <end position="51"/>
    </location>
</feature>
<dbReference type="PANTHER" id="PTHR46425">
    <property type="entry name" value="TRANSCRIPTION TERMINATION FACTOR RHO"/>
    <property type="match status" value="1"/>
</dbReference>
<dbReference type="Gene3D" id="3.40.50.300">
    <property type="entry name" value="P-loop containing nucleotide triphosphate hydrolases"/>
    <property type="match status" value="1"/>
</dbReference>
<dbReference type="EC" id="3.6.4.-" evidence="5"/>
<sequence length="491" mass="53998">MRPRQPRRTGPVARIAPSPRGSTSLQFDNRPQNNGRPEGGGRRRRSRRNRNRFNDGAAPSQQQDVFTQPEFPQPVGPPLLSAEQLTEMSKAELNELAKTFEIENPTKIKKDDLVKQIVEIQAQRSGLEKANGVLDVLPEGYGFLRRDGYLVGAEDIYISQSQIRRFELRRGDLVAGQVRRPKENEKYYGIVKVETVNGLSPEQIAGRRVFDDLGAEPPSQRFTLDGRGDLATRALDLFAPLGKGQRALAIAPPRSNEAALLLRIAKGIEAHHPDAQVIVLLIDERPEAVTHLQRTLDVEVVATTFEEHADNHVATAELVFERAKRVAELGGDAVVLVSSFSRLVRAYATLAHHKGSFAQLDPAVIQRAKRLFGTARAVEGGGSLTVVATIGAGSSAFDALVLEELAPAANAEIVLSRELVDVRAYPPVDLLRSSNWYEEQLLSEIAAHKVADLRRALAGVSTFEASERIYAALGRTKTNEEFLTSLDLKKV</sequence>
<dbReference type="NCBIfam" id="NF006886">
    <property type="entry name" value="PRK09376.1"/>
    <property type="match status" value="1"/>
</dbReference>
<dbReference type="Pfam" id="PF07498">
    <property type="entry name" value="Rho_N"/>
    <property type="match status" value="1"/>
</dbReference>
<comment type="function">
    <text evidence="5">Facilitates transcription termination by a mechanism that involves Rho binding to the nascent RNA, activation of Rho's RNA-dependent ATPase activity, and release of the mRNA from the DNA template.</text>
</comment>
<dbReference type="KEGG" id="vab:WPS_23590"/>
<dbReference type="InterPro" id="IPR004665">
    <property type="entry name" value="Term_rho"/>
</dbReference>
<dbReference type="InterPro" id="IPR036269">
    <property type="entry name" value="Rho_N_sf"/>
</dbReference>
<feature type="region of interest" description="Disordered" evidence="7">
    <location>
        <begin position="1"/>
        <end position="79"/>
    </location>
</feature>
<comment type="similarity">
    <text evidence="5 6">Belongs to the Rho family.</text>
</comment>
<comment type="caution">
    <text evidence="5">Lacks conserved residue(s) required for the propagation of feature annotation.</text>
</comment>
<keyword evidence="4 5" id="KW-0804">Transcription</keyword>
<dbReference type="CDD" id="cd04459">
    <property type="entry name" value="Rho_CSD"/>
    <property type="match status" value="1"/>
</dbReference>
<evidence type="ECO:0000256" key="3">
    <source>
        <dbReference type="ARBA" id="ARBA00023015"/>
    </source>
</evidence>
<dbReference type="SUPFAM" id="SSF68912">
    <property type="entry name" value="Rho N-terminal domain-like"/>
    <property type="match status" value="1"/>
</dbReference>
<dbReference type="InterPro" id="IPR027417">
    <property type="entry name" value="P-loop_NTPase"/>
</dbReference>
<dbReference type="GO" id="GO:0006353">
    <property type="term" value="P:DNA-templated transcription termination"/>
    <property type="evidence" value="ECO:0007669"/>
    <property type="project" value="UniProtKB-UniRule"/>
</dbReference>
<organism evidence="9 10">
    <name type="scientific">Vulcanimicrobium alpinum</name>
    <dbReference type="NCBI Taxonomy" id="3016050"/>
    <lineage>
        <taxon>Bacteria</taxon>
        <taxon>Bacillati</taxon>
        <taxon>Vulcanimicrobiota</taxon>
        <taxon>Vulcanimicrobiia</taxon>
        <taxon>Vulcanimicrobiales</taxon>
        <taxon>Vulcanimicrobiaceae</taxon>
        <taxon>Vulcanimicrobium</taxon>
    </lineage>
</organism>
<dbReference type="EMBL" id="AP025523">
    <property type="protein sequence ID" value="BDE07083.1"/>
    <property type="molecule type" value="Genomic_DNA"/>
</dbReference>
<dbReference type="Pfam" id="PF00006">
    <property type="entry name" value="ATP-synt_ab"/>
    <property type="match status" value="1"/>
</dbReference>
<keyword evidence="5" id="KW-0806">Transcription termination</keyword>
<keyword evidence="10" id="KW-1185">Reference proteome</keyword>
<keyword evidence="5 6" id="KW-0694">RNA-binding</keyword>
<evidence type="ECO:0000256" key="1">
    <source>
        <dbReference type="ARBA" id="ARBA00022801"/>
    </source>
</evidence>
<evidence type="ECO:0000313" key="10">
    <source>
        <dbReference type="Proteomes" id="UP001317532"/>
    </source>
</evidence>
<evidence type="ECO:0000256" key="4">
    <source>
        <dbReference type="ARBA" id="ARBA00023163"/>
    </source>
</evidence>
<dbReference type="GO" id="GO:0005524">
    <property type="term" value="F:ATP binding"/>
    <property type="evidence" value="ECO:0007669"/>
    <property type="project" value="UniProtKB-UniRule"/>
</dbReference>
<dbReference type="InterPro" id="IPR011129">
    <property type="entry name" value="CSD"/>
</dbReference>
<evidence type="ECO:0000256" key="7">
    <source>
        <dbReference type="SAM" id="MobiDB-lite"/>
    </source>
</evidence>
<evidence type="ECO:0000256" key="5">
    <source>
        <dbReference type="HAMAP-Rule" id="MF_01884"/>
    </source>
</evidence>
<dbReference type="GO" id="GO:0016787">
    <property type="term" value="F:hydrolase activity"/>
    <property type="evidence" value="ECO:0007669"/>
    <property type="project" value="UniProtKB-KW"/>
</dbReference>
<evidence type="ECO:0000313" key="9">
    <source>
        <dbReference type="EMBL" id="BDE07083.1"/>
    </source>
</evidence>
<comment type="subunit">
    <text evidence="5">Homohexamer. The homohexamer assembles into an open ring structure.</text>
</comment>
<keyword evidence="5" id="KW-0067">ATP-binding</keyword>
<dbReference type="GO" id="GO:0008186">
    <property type="term" value="F:ATP-dependent activity, acting on RNA"/>
    <property type="evidence" value="ECO:0007669"/>
    <property type="project" value="InterPro"/>
</dbReference>
<dbReference type="GO" id="GO:0003723">
    <property type="term" value="F:RNA binding"/>
    <property type="evidence" value="ECO:0007669"/>
    <property type="project" value="UniProtKB-UniRule"/>
</dbReference>
<feature type="binding site" evidence="5">
    <location>
        <begin position="242"/>
        <end position="247"/>
    </location>
    <ligand>
        <name>ATP</name>
        <dbReference type="ChEBI" id="CHEBI:30616"/>
    </ligand>
</feature>
<reference evidence="9 10" key="1">
    <citation type="journal article" date="2022" name="ISME Commun">
        <title>Vulcanimicrobium alpinus gen. nov. sp. nov., the first cultivated representative of the candidate phylum 'Eremiobacterota', is a metabolically versatile aerobic anoxygenic phototroph.</title>
        <authorList>
            <person name="Yabe S."/>
            <person name="Muto K."/>
            <person name="Abe K."/>
            <person name="Yokota A."/>
            <person name="Staudigel H."/>
            <person name="Tebo B.M."/>
        </authorList>
    </citation>
    <scope>NUCLEOTIDE SEQUENCE [LARGE SCALE GENOMIC DNA]</scope>
    <source>
        <strain evidence="9 10">WC8-2</strain>
    </source>
</reference>
<dbReference type="InterPro" id="IPR000194">
    <property type="entry name" value="ATPase_F1/V1/A1_a/bsu_nucl-bd"/>
</dbReference>
<dbReference type="InterPro" id="IPR011112">
    <property type="entry name" value="Rho-like_N"/>
</dbReference>
<dbReference type="GO" id="GO:0004386">
    <property type="term" value="F:helicase activity"/>
    <property type="evidence" value="ECO:0007669"/>
    <property type="project" value="UniProtKB-UniRule"/>
</dbReference>
<keyword evidence="5" id="KW-0547">Nucleotide-binding</keyword>
<keyword evidence="2 5" id="KW-0347">Helicase</keyword>
<dbReference type="Pfam" id="PF07497">
    <property type="entry name" value="Rho_RNA_bind"/>
    <property type="match status" value="1"/>
</dbReference>
<evidence type="ECO:0000256" key="6">
    <source>
        <dbReference type="PROSITE-ProRule" id="PRU01203"/>
    </source>
</evidence>
<dbReference type="SUPFAM" id="SSF52540">
    <property type="entry name" value="P-loop containing nucleoside triphosphate hydrolases"/>
    <property type="match status" value="1"/>
</dbReference>
<dbReference type="SMART" id="SM00357">
    <property type="entry name" value="CSP"/>
    <property type="match status" value="1"/>
</dbReference>
<dbReference type="InterPro" id="IPR012340">
    <property type="entry name" value="NA-bd_OB-fold"/>
</dbReference>
<dbReference type="PROSITE" id="PS51856">
    <property type="entry name" value="RHO_RNA_BD"/>
    <property type="match status" value="1"/>
</dbReference>
<dbReference type="Gene3D" id="2.40.50.140">
    <property type="entry name" value="Nucleic acid-binding proteins"/>
    <property type="match status" value="1"/>
</dbReference>
<proteinExistence type="inferred from homology"/>
<dbReference type="InterPro" id="IPR011113">
    <property type="entry name" value="Rho_RNA-bd"/>
</dbReference>
<dbReference type="Proteomes" id="UP001317532">
    <property type="component" value="Chromosome"/>
</dbReference>